<protein>
    <recommendedName>
        <fullName evidence="7">ATP-dependent RNA helicase</fullName>
        <ecNumber evidence="7">3.6.4.13</ecNumber>
    </recommendedName>
</protein>
<keyword evidence="12" id="KW-1185">Reference proteome</keyword>
<dbReference type="InterPro" id="IPR000629">
    <property type="entry name" value="RNA-helicase_DEAD-box_CS"/>
</dbReference>
<evidence type="ECO:0000256" key="3">
    <source>
        <dbReference type="ARBA" id="ARBA00022806"/>
    </source>
</evidence>
<evidence type="ECO:0000256" key="4">
    <source>
        <dbReference type="ARBA" id="ARBA00022840"/>
    </source>
</evidence>
<keyword evidence="3 6" id="KW-0347">Helicase</keyword>
<dbReference type="EC" id="3.6.4.13" evidence="7"/>
<feature type="region of interest" description="Disordered" evidence="8">
    <location>
        <begin position="1"/>
        <end position="60"/>
    </location>
</feature>
<dbReference type="EMBL" id="CAXITT010000993">
    <property type="protein sequence ID" value="CAL1547489.1"/>
    <property type="molecule type" value="Genomic_DNA"/>
</dbReference>
<reference evidence="11 12" key="1">
    <citation type="submission" date="2024-04" db="EMBL/GenBank/DDBJ databases">
        <authorList>
            <consortium name="Genoscope - CEA"/>
            <person name="William W."/>
        </authorList>
    </citation>
    <scope>NUCLEOTIDE SEQUENCE [LARGE SCALE GENOMIC DNA]</scope>
</reference>
<dbReference type="PANTHER" id="PTHR24031">
    <property type="entry name" value="RNA HELICASE"/>
    <property type="match status" value="1"/>
</dbReference>
<keyword evidence="2 6" id="KW-0378">Hydrolase</keyword>
<feature type="compositionally biased region" description="Polar residues" evidence="8">
    <location>
        <begin position="15"/>
        <end position="25"/>
    </location>
</feature>
<comment type="catalytic activity">
    <reaction evidence="7">
        <text>ATP + H2O = ADP + phosphate + H(+)</text>
        <dbReference type="Rhea" id="RHEA:13065"/>
        <dbReference type="ChEBI" id="CHEBI:15377"/>
        <dbReference type="ChEBI" id="CHEBI:15378"/>
        <dbReference type="ChEBI" id="CHEBI:30616"/>
        <dbReference type="ChEBI" id="CHEBI:43474"/>
        <dbReference type="ChEBI" id="CHEBI:456216"/>
        <dbReference type="EC" id="3.6.4.13"/>
    </reaction>
</comment>
<evidence type="ECO:0000259" key="10">
    <source>
        <dbReference type="PROSITE" id="PS51194"/>
    </source>
</evidence>
<dbReference type="PROSITE" id="PS51192">
    <property type="entry name" value="HELICASE_ATP_BIND_1"/>
    <property type="match status" value="1"/>
</dbReference>
<evidence type="ECO:0000256" key="8">
    <source>
        <dbReference type="SAM" id="MobiDB-lite"/>
    </source>
</evidence>
<dbReference type="InterPro" id="IPR011545">
    <property type="entry name" value="DEAD/DEAH_box_helicase_dom"/>
</dbReference>
<dbReference type="CDD" id="cd17956">
    <property type="entry name" value="DEADc_DDX51"/>
    <property type="match status" value="1"/>
</dbReference>
<evidence type="ECO:0000259" key="9">
    <source>
        <dbReference type="PROSITE" id="PS51192"/>
    </source>
</evidence>
<dbReference type="GO" id="GO:0003723">
    <property type="term" value="F:RNA binding"/>
    <property type="evidence" value="ECO:0007669"/>
    <property type="project" value="UniProtKB-UniRule"/>
</dbReference>
<evidence type="ECO:0000256" key="7">
    <source>
        <dbReference type="RuleBase" id="RU365068"/>
    </source>
</evidence>
<evidence type="ECO:0000313" key="12">
    <source>
        <dbReference type="Proteomes" id="UP001497497"/>
    </source>
</evidence>
<dbReference type="Gene3D" id="3.40.50.300">
    <property type="entry name" value="P-loop containing nucleotide triphosphate hydrolases"/>
    <property type="match status" value="2"/>
</dbReference>
<accession>A0AAV2IR76</accession>
<evidence type="ECO:0000256" key="5">
    <source>
        <dbReference type="ARBA" id="ARBA00022884"/>
    </source>
</evidence>
<dbReference type="SMART" id="SM00487">
    <property type="entry name" value="DEXDc"/>
    <property type="match status" value="1"/>
</dbReference>
<dbReference type="InterPro" id="IPR001650">
    <property type="entry name" value="Helicase_C-like"/>
</dbReference>
<dbReference type="InterPro" id="IPR014001">
    <property type="entry name" value="Helicase_ATP-bd"/>
</dbReference>
<dbReference type="CDD" id="cd18787">
    <property type="entry name" value="SF2_C_DEAD"/>
    <property type="match status" value="1"/>
</dbReference>
<dbReference type="GO" id="GO:0016787">
    <property type="term" value="F:hydrolase activity"/>
    <property type="evidence" value="ECO:0007669"/>
    <property type="project" value="UniProtKB-KW"/>
</dbReference>
<comment type="similarity">
    <text evidence="6">Belongs to the DEAD box helicase family.</text>
</comment>
<feature type="compositionally biased region" description="Acidic residues" evidence="8">
    <location>
        <begin position="33"/>
        <end position="60"/>
    </location>
</feature>
<proteinExistence type="inferred from homology"/>
<organism evidence="11 12">
    <name type="scientific">Lymnaea stagnalis</name>
    <name type="common">Great pond snail</name>
    <name type="synonym">Helix stagnalis</name>
    <dbReference type="NCBI Taxonomy" id="6523"/>
    <lineage>
        <taxon>Eukaryota</taxon>
        <taxon>Metazoa</taxon>
        <taxon>Spiralia</taxon>
        <taxon>Lophotrochozoa</taxon>
        <taxon>Mollusca</taxon>
        <taxon>Gastropoda</taxon>
        <taxon>Heterobranchia</taxon>
        <taxon>Euthyneura</taxon>
        <taxon>Panpulmonata</taxon>
        <taxon>Hygrophila</taxon>
        <taxon>Lymnaeoidea</taxon>
        <taxon>Lymnaeidae</taxon>
        <taxon>Lymnaea</taxon>
    </lineage>
</organism>
<comment type="function">
    <text evidence="7">RNA helicase.</text>
</comment>
<keyword evidence="1 6" id="KW-0547">Nucleotide-binding</keyword>
<comment type="domain">
    <text evidence="7">The Q motif is unique to and characteristic of the DEAD box family of RNA helicases and controls ATP binding and hydrolysis.</text>
</comment>
<evidence type="ECO:0000256" key="2">
    <source>
        <dbReference type="ARBA" id="ARBA00022801"/>
    </source>
</evidence>
<comment type="caution">
    <text evidence="11">The sequence shown here is derived from an EMBL/GenBank/DDBJ whole genome shotgun (WGS) entry which is preliminary data.</text>
</comment>
<gene>
    <name evidence="11" type="ORF">GSLYS_00020806001</name>
</gene>
<keyword evidence="4 6" id="KW-0067">ATP-binding</keyword>
<dbReference type="InterPro" id="IPR027417">
    <property type="entry name" value="P-loop_NTPase"/>
</dbReference>
<evidence type="ECO:0000313" key="11">
    <source>
        <dbReference type="EMBL" id="CAL1547489.1"/>
    </source>
</evidence>
<dbReference type="PROSITE" id="PS51194">
    <property type="entry name" value="HELICASE_CTER"/>
    <property type="match status" value="1"/>
</dbReference>
<dbReference type="GO" id="GO:0003724">
    <property type="term" value="F:RNA helicase activity"/>
    <property type="evidence" value="ECO:0007669"/>
    <property type="project" value="UniProtKB-EC"/>
</dbReference>
<sequence>MAKKNRKSATIDAKNINNAENSKNKVGNKGDDDTAEESMIVDEEEPSVEEGENKELEEDIEGPREFGGFTVLGDFKAKEKKKVERVLPNWLHHPVLIGTDDVRDFSSIKALDQNLVKKLKENGISSCFPVQWKVIPELLAQSNCGVYAGDGGFRPRDVCVSAPTGSGKTLTFALPIIQALQHRVVPHVRALVILPVRDLAIQVCKVFEQYIQGTQLKVVLLAGKKEFTIEQGYLRKERPHALPSEKWVSLADIVVATKGRLLDHIARTEGFDLTHLRFLVLDEADRQMNDIYDDWLSQVETAAYTPRPGSYAPYIRDKPGPFTLARLYVNVLSKVQKLLFSATLSQNPEKLEQMNLFMPLLFTAVAPEPTSRLSDHSHIQSNDIIDTENGAVDKFSAPALLKEKFMDCKKAEKPLVLLHFLLNKQFKQVLCFTNSVESTHRLYLLAKQMEGLKVAELSSNVHTIKRERIIRKFARGDLQLLVCSDVMTRGMDIENVQYVISYDAPPYIETYIHRIGRTARANKPGTAITLLEGKEMFHFKKMLRDSGRWNKLKRIQINRRRIEPLVPQFTKALKILPEILKEQRRQQKSS</sequence>
<feature type="domain" description="Helicase C-terminal" evidence="10">
    <location>
        <begin position="414"/>
        <end position="573"/>
    </location>
</feature>
<dbReference type="SUPFAM" id="SSF52540">
    <property type="entry name" value="P-loop containing nucleoside triphosphate hydrolases"/>
    <property type="match status" value="1"/>
</dbReference>
<evidence type="ECO:0000256" key="1">
    <source>
        <dbReference type="ARBA" id="ARBA00022741"/>
    </source>
</evidence>
<feature type="domain" description="Helicase ATP-binding" evidence="9">
    <location>
        <begin position="149"/>
        <end position="362"/>
    </location>
</feature>
<keyword evidence="5 7" id="KW-0694">RNA-binding</keyword>
<dbReference type="Proteomes" id="UP001497497">
    <property type="component" value="Unassembled WGS sequence"/>
</dbReference>
<name>A0AAV2IR76_LYMST</name>
<dbReference type="Pfam" id="PF00271">
    <property type="entry name" value="Helicase_C"/>
    <property type="match status" value="1"/>
</dbReference>
<dbReference type="PROSITE" id="PS00039">
    <property type="entry name" value="DEAD_ATP_HELICASE"/>
    <property type="match status" value="1"/>
</dbReference>
<dbReference type="SMART" id="SM00490">
    <property type="entry name" value="HELICc"/>
    <property type="match status" value="1"/>
</dbReference>
<dbReference type="GO" id="GO:0005524">
    <property type="term" value="F:ATP binding"/>
    <property type="evidence" value="ECO:0007669"/>
    <property type="project" value="UniProtKB-UniRule"/>
</dbReference>
<evidence type="ECO:0000256" key="6">
    <source>
        <dbReference type="RuleBase" id="RU000492"/>
    </source>
</evidence>
<dbReference type="AlphaFoldDB" id="A0AAV2IR76"/>
<dbReference type="Pfam" id="PF00270">
    <property type="entry name" value="DEAD"/>
    <property type="match status" value="1"/>
</dbReference>